<organism evidence="1 2">
    <name type="scientific">Aspergillus fijiensis CBS 313.89</name>
    <dbReference type="NCBI Taxonomy" id="1448319"/>
    <lineage>
        <taxon>Eukaryota</taxon>
        <taxon>Fungi</taxon>
        <taxon>Dikarya</taxon>
        <taxon>Ascomycota</taxon>
        <taxon>Pezizomycotina</taxon>
        <taxon>Eurotiomycetes</taxon>
        <taxon>Eurotiomycetidae</taxon>
        <taxon>Eurotiales</taxon>
        <taxon>Aspergillaceae</taxon>
        <taxon>Aspergillus</taxon>
    </lineage>
</organism>
<evidence type="ECO:0000313" key="1">
    <source>
        <dbReference type="EMBL" id="RAK73355.1"/>
    </source>
</evidence>
<name>A0A8G1RHC4_9EURO</name>
<dbReference type="EMBL" id="KZ824681">
    <property type="protein sequence ID" value="RAK73355.1"/>
    <property type="molecule type" value="Genomic_DNA"/>
</dbReference>
<accession>A0A8G1RHC4</accession>
<sequence length="89" mass="10262">MTEREETQLVLVTHLGPLLVCKASAQASVTVSSRYVLKTYWCFDRCLQIKIRSSGPVSRSSAISHCRRLLRAERWKQSIMEFTERKAMT</sequence>
<evidence type="ECO:0000313" key="2">
    <source>
        <dbReference type="Proteomes" id="UP000249789"/>
    </source>
</evidence>
<dbReference type="VEuPathDB" id="FungiDB:BO72DRAFT_246372"/>
<keyword evidence="2" id="KW-1185">Reference proteome</keyword>
<proteinExistence type="predicted"/>
<dbReference type="Proteomes" id="UP000249789">
    <property type="component" value="Unassembled WGS sequence"/>
</dbReference>
<dbReference type="GeneID" id="63857308"/>
<reference evidence="1 2" key="1">
    <citation type="submission" date="2018-02" db="EMBL/GenBank/DDBJ databases">
        <title>The genomes of Aspergillus section Nigri reveals drivers in fungal speciation.</title>
        <authorList>
            <consortium name="DOE Joint Genome Institute"/>
            <person name="Vesth T.C."/>
            <person name="Nybo J."/>
            <person name="Theobald S."/>
            <person name="Brandl J."/>
            <person name="Frisvad J.C."/>
            <person name="Nielsen K.F."/>
            <person name="Lyhne E.K."/>
            <person name="Kogle M.E."/>
            <person name="Kuo A."/>
            <person name="Riley R."/>
            <person name="Clum A."/>
            <person name="Nolan M."/>
            <person name="Lipzen A."/>
            <person name="Salamov A."/>
            <person name="Henrissat B."/>
            <person name="Wiebenga A."/>
            <person name="De vries R.P."/>
            <person name="Grigoriev I.V."/>
            <person name="Mortensen U.H."/>
            <person name="Andersen M.R."/>
            <person name="Baker S.E."/>
        </authorList>
    </citation>
    <scope>NUCLEOTIDE SEQUENCE [LARGE SCALE GENOMIC DNA]</scope>
    <source>
        <strain evidence="1 2">CBS 313.89</strain>
    </source>
</reference>
<dbReference type="RefSeq" id="XP_040797365.1">
    <property type="nucleotide sequence ID" value="XM_040939975.1"/>
</dbReference>
<dbReference type="AlphaFoldDB" id="A0A8G1RHC4"/>
<gene>
    <name evidence="1" type="ORF">BO72DRAFT_246372</name>
</gene>
<protein>
    <submittedName>
        <fullName evidence="1">Uncharacterized protein</fullName>
    </submittedName>
</protein>